<protein>
    <recommendedName>
        <fullName evidence="1">F-box domain-containing protein</fullName>
    </recommendedName>
</protein>
<evidence type="ECO:0000259" key="1">
    <source>
        <dbReference type="PROSITE" id="PS50181"/>
    </source>
</evidence>
<dbReference type="Pfam" id="PF12937">
    <property type="entry name" value="F-box-like"/>
    <property type="match status" value="1"/>
</dbReference>
<dbReference type="SUPFAM" id="SSF81383">
    <property type="entry name" value="F-box domain"/>
    <property type="match status" value="1"/>
</dbReference>
<name>A0ABQ8KNZ0_9APHY</name>
<dbReference type="PROSITE" id="PS50181">
    <property type="entry name" value="FBOX"/>
    <property type="match status" value="1"/>
</dbReference>
<dbReference type="Gene3D" id="1.20.1280.50">
    <property type="match status" value="1"/>
</dbReference>
<proteinExistence type="predicted"/>
<dbReference type="Proteomes" id="UP000814176">
    <property type="component" value="Unassembled WGS sequence"/>
</dbReference>
<accession>A0ABQ8KNZ0</accession>
<sequence>MAPVSSLQCGSRTLDSLPTEILVEILSLLDAVQIAFCRLVCRRFDYIALHNARLQYPIRLAIANHVDGHPEHPSGVGMRLKHLLALQEAWRTQDFREKRRVCSSDLTNQPSASAYRNGTVLLGALNLSLIPSSVPTHIVDLLSPIFMNELHVLYLRGAEGSSDFRRDVHRFDQAFSDFDVELSEDLLVLWNSFSPPSTGLNIRFLSLSDGGEHKRAKTQYVEVPTETFFPGEYHPDTVIIFDVNSVQLNGELACICAMAGKWVQLLNWVTGDCWTISGSSCCILSKECVIVASCHTNPPYFDVYSIIYSVQPPSVAHVRRYRLPRTKVGILYDIECRPSPPFNASVLPVTPECPAVPFSTAPGSVMVVFSYRMRIPDVDGSHIQYALLCYTDRFLTDVQECVLGTAEQLLENVEVVNWESWGPDSSFFLGEVHNDDNIWSYALYGYRLMFEHTIYDFNPRNIASAIDREEREEGREGREGMRLCRSTSSAREDYKYFAQKIETHRAFLSAPIKKSRVPASTCCFLVDEDVLALEDTTDITDSTSRQVIITQLTVGPEWDA</sequence>
<organism evidence="2 3">
    <name type="scientific">Rhodofomes roseus</name>
    <dbReference type="NCBI Taxonomy" id="34475"/>
    <lineage>
        <taxon>Eukaryota</taxon>
        <taxon>Fungi</taxon>
        <taxon>Dikarya</taxon>
        <taxon>Basidiomycota</taxon>
        <taxon>Agaricomycotina</taxon>
        <taxon>Agaricomycetes</taxon>
        <taxon>Polyporales</taxon>
        <taxon>Rhodofomes</taxon>
    </lineage>
</organism>
<comment type="caution">
    <text evidence="2">The sequence shown here is derived from an EMBL/GenBank/DDBJ whole genome shotgun (WGS) entry which is preliminary data.</text>
</comment>
<dbReference type="EMBL" id="JADCUA010000005">
    <property type="protein sequence ID" value="KAH9840031.1"/>
    <property type="molecule type" value="Genomic_DNA"/>
</dbReference>
<dbReference type="RefSeq" id="XP_047781681.1">
    <property type="nucleotide sequence ID" value="XM_047928699.1"/>
</dbReference>
<dbReference type="InterPro" id="IPR036047">
    <property type="entry name" value="F-box-like_dom_sf"/>
</dbReference>
<dbReference type="InterPro" id="IPR001810">
    <property type="entry name" value="F-box_dom"/>
</dbReference>
<reference evidence="2 3" key="1">
    <citation type="journal article" date="2021" name="Environ. Microbiol.">
        <title>Gene family expansions and transcriptome signatures uncover fungal adaptations to wood decay.</title>
        <authorList>
            <person name="Hage H."/>
            <person name="Miyauchi S."/>
            <person name="Viragh M."/>
            <person name="Drula E."/>
            <person name="Min B."/>
            <person name="Chaduli D."/>
            <person name="Navarro D."/>
            <person name="Favel A."/>
            <person name="Norest M."/>
            <person name="Lesage-Meessen L."/>
            <person name="Balint B."/>
            <person name="Merenyi Z."/>
            <person name="de Eugenio L."/>
            <person name="Morin E."/>
            <person name="Martinez A.T."/>
            <person name="Baldrian P."/>
            <person name="Stursova M."/>
            <person name="Martinez M.J."/>
            <person name="Novotny C."/>
            <person name="Magnuson J.K."/>
            <person name="Spatafora J.W."/>
            <person name="Maurice S."/>
            <person name="Pangilinan J."/>
            <person name="Andreopoulos W."/>
            <person name="LaButti K."/>
            <person name="Hundley H."/>
            <person name="Na H."/>
            <person name="Kuo A."/>
            <person name="Barry K."/>
            <person name="Lipzen A."/>
            <person name="Henrissat B."/>
            <person name="Riley R."/>
            <person name="Ahrendt S."/>
            <person name="Nagy L.G."/>
            <person name="Grigoriev I.V."/>
            <person name="Martin F."/>
            <person name="Rosso M.N."/>
        </authorList>
    </citation>
    <scope>NUCLEOTIDE SEQUENCE [LARGE SCALE GENOMIC DNA]</scope>
    <source>
        <strain evidence="2 3">CIRM-BRFM 1785</strain>
    </source>
</reference>
<evidence type="ECO:0000313" key="3">
    <source>
        <dbReference type="Proteomes" id="UP000814176"/>
    </source>
</evidence>
<keyword evidence="3" id="KW-1185">Reference proteome</keyword>
<dbReference type="GeneID" id="72009431"/>
<feature type="domain" description="F-box" evidence="1">
    <location>
        <begin position="11"/>
        <end position="57"/>
    </location>
</feature>
<evidence type="ECO:0000313" key="2">
    <source>
        <dbReference type="EMBL" id="KAH9840031.1"/>
    </source>
</evidence>
<gene>
    <name evidence="2" type="ORF">C8Q71DRAFT_892836</name>
</gene>